<keyword evidence="2" id="KW-0808">Transferase</keyword>
<reference evidence="3" key="1">
    <citation type="submission" date="2018-09" db="EMBL/GenBank/DDBJ databases">
        <title>Genome sequencing of strain 2DFWR-13.</title>
        <authorList>
            <person name="Heo J."/>
            <person name="Kim S.-J."/>
            <person name="Kwon S.-W."/>
        </authorList>
    </citation>
    <scope>NUCLEOTIDE SEQUENCE [LARGE SCALE GENOMIC DNA]</scope>
    <source>
        <strain evidence="3">2DFWR-13</strain>
    </source>
</reference>
<feature type="domain" description="Methyltransferase" evidence="1">
    <location>
        <begin position="38"/>
        <end position="150"/>
    </location>
</feature>
<evidence type="ECO:0000259" key="1">
    <source>
        <dbReference type="Pfam" id="PF13847"/>
    </source>
</evidence>
<dbReference type="Gene3D" id="3.40.50.150">
    <property type="entry name" value="Vaccinia Virus protein VP39"/>
    <property type="match status" value="1"/>
</dbReference>
<dbReference type="KEGG" id="lyd:D7I47_01035"/>
<keyword evidence="3" id="KW-1185">Reference proteome</keyword>
<evidence type="ECO:0000313" key="2">
    <source>
        <dbReference type="EMBL" id="AYF96976.1"/>
    </source>
</evidence>
<dbReference type="PANTHER" id="PTHR43591">
    <property type="entry name" value="METHYLTRANSFERASE"/>
    <property type="match status" value="1"/>
</dbReference>
<gene>
    <name evidence="2" type="ORF">D7I47_01035</name>
</gene>
<dbReference type="CDD" id="cd02440">
    <property type="entry name" value="AdoMet_MTases"/>
    <property type="match status" value="1"/>
</dbReference>
<dbReference type="InterPro" id="IPR029063">
    <property type="entry name" value="SAM-dependent_MTases_sf"/>
</dbReference>
<dbReference type="OrthoDB" id="9795634at2"/>
<dbReference type="Pfam" id="PF13847">
    <property type="entry name" value="Methyltransf_31"/>
    <property type="match status" value="1"/>
</dbReference>
<accession>A0A387B7C9</accession>
<dbReference type="PANTHER" id="PTHR43591:SF24">
    <property type="entry name" value="2-METHOXY-6-POLYPRENYL-1,4-BENZOQUINOL METHYLASE, MITOCHONDRIAL"/>
    <property type="match status" value="1"/>
</dbReference>
<dbReference type="EMBL" id="CP032630">
    <property type="protein sequence ID" value="AYF96976.1"/>
    <property type="molecule type" value="Genomic_DNA"/>
</dbReference>
<evidence type="ECO:0000313" key="3">
    <source>
        <dbReference type="Proteomes" id="UP000278886"/>
    </source>
</evidence>
<protein>
    <submittedName>
        <fullName evidence="2">Class I SAM-dependent methyltransferase</fullName>
    </submittedName>
</protein>
<proteinExistence type="predicted"/>
<sequence>MTTPDERYTHGHHETVLRSHIWRTAHNSAAYLLPELRPGMSLLDVGAGPGTITVDLAELVAPGRVVGVDASEEVVAQARAHAAERGVTNVEFHVADAYALPYADGEFDVVHAHQVLQHLGRPVEALVEFRRVVADGGVVAVRECDYAGVVLHPQTLGLDAWATLYQRVHRSNGGEPDAGRRLKQWAHEAGFTAVASTASVWCFSDEEERSWWGGMWRDRVLASAFAGDALGKELATRADLEAISSAWAHWAEDPDGWMVFPHGEILARK</sequence>
<dbReference type="Proteomes" id="UP000278886">
    <property type="component" value="Chromosome"/>
</dbReference>
<name>A0A387B7C9_9MICO</name>
<dbReference type="GO" id="GO:0032259">
    <property type="term" value="P:methylation"/>
    <property type="evidence" value="ECO:0007669"/>
    <property type="project" value="UniProtKB-KW"/>
</dbReference>
<dbReference type="AlphaFoldDB" id="A0A387B7C9"/>
<organism evidence="2 3">
    <name type="scientific">Protaetiibacter intestinalis</name>
    <dbReference type="NCBI Taxonomy" id="2419774"/>
    <lineage>
        <taxon>Bacteria</taxon>
        <taxon>Bacillati</taxon>
        <taxon>Actinomycetota</taxon>
        <taxon>Actinomycetes</taxon>
        <taxon>Micrococcales</taxon>
        <taxon>Microbacteriaceae</taxon>
        <taxon>Protaetiibacter</taxon>
    </lineage>
</organism>
<keyword evidence="2" id="KW-0489">Methyltransferase</keyword>
<dbReference type="GO" id="GO:0008168">
    <property type="term" value="F:methyltransferase activity"/>
    <property type="evidence" value="ECO:0007669"/>
    <property type="project" value="UniProtKB-KW"/>
</dbReference>
<dbReference type="SUPFAM" id="SSF53335">
    <property type="entry name" value="S-adenosyl-L-methionine-dependent methyltransferases"/>
    <property type="match status" value="1"/>
</dbReference>
<dbReference type="InterPro" id="IPR025714">
    <property type="entry name" value="Methyltranfer_dom"/>
</dbReference>
<dbReference type="RefSeq" id="WP_120761327.1">
    <property type="nucleotide sequence ID" value="NZ_CP032630.1"/>
</dbReference>